<feature type="transmembrane region" description="Helical" evidence="7">
    <location>
        <begin position="85"/>
        <end position="108"/>
    </location>
</feature>
<comment type="caution">
    <text evidence="9">The sequence shown here is derived from an EMBL/GenBank/DDBJ whole genome shotgun (WGS) entry which is preliminary data.</text>
</comment>
<keyword evidence="3" id="KW-1003">Cell membrane</keyword>
<organism evidence="9 10">
    <name type="scientific">Paraburkholderia strydomiana</name>
    <dbReference type="NCBI Taxonomy" id="1245417"/>
    <lineage>
        <taxon>Bacteria</taxon>
        <taxon>Pseudomonadati</taxon>
        <taxon>Pseudomonadota</taxon>
        <taxon>Betaproteobacteria</taxon>
        <taxon>Burkholderiales</taxon>
        <taxon>Burkholderiaceae</taxon>
        <taxon>Paraburkholderia</taxon>
    </lineage>
</organism>
<proteinExistence type="predicted"/>
<dbReference type="Pfam" id="PF07690">
    <property type="entry name" value="MFS_1"/>
    <property type="match status" value="1"/>
</dbReference>
<feature type="transmembrane region" description="Helical" evidence="7">
    <location>
        <begin position="313"/>
        <end position="338"/>
    </location>
</feature>
<dbReference type="Gene3D" id="1.20.1250.20">
    <property type="entry name" value="MFS general substrate transporter like domains"/>
    <property type="match status" value="1"/>
</dbReference>
<evidence type="ECO:0000256" key="7">
    <source>
        <dbReference type="SAM" id="Phobius"/>
    </source>
</evidence>
<feature type="domain" description="Major facilitator superfamily (MFS) profile" evidence="8">
    <location>
        <begin position="1"/>
        <end position="406"/>
    </location>
</feature>
<protein>
    <submittedName>
        <fullName evidence="9">MFS transporter</fullName>
    </submittedName>
</protein>
<feature type="transmembrane region" description="Helical" evidence="7">
    <location>
        <begin position="143"/>
        <end position="166"/>
    </location>
</feature>
<dbReference type="CDD" id="cd06174">
    <property type="entry name" value="MFS"/>
    <property type="match status" value="1"/>
</dbReference>
<dbReference type="PROSITE" id="PS50850">
    <property type="entry name" value="MFS"/>
    <property type="match status" value="1"/>
</dbReference>
<dbReference type="Proteomes" id="UP001629392">
    <property type="component" value="Unassembled WGS sequence"/>
</dbReference>
<evidence type="ECO:0000256" key="1">
    <source>
        <dbReference type="ARBA" id="ARBA00004651"/>
    </source>
</evidence>
<dbReference type="PROSITE" id="PS00216">
    <property type="entry name" value="SUGAR_TRANSPORT_1"/>
    <property type="match status" value="1"/>
</dbReference>
<evidence type="ECO:0000256" key="4">
    <source>
        <dbReference type="ARBA" id="ARBA00022692"/>
    </source>
</evidence>
<feature type="transmembrane region" description="Helical" evidence="7">
    <location>
        <begin position="259"/>
        <end position="279"/>
    </location>
</feature>
<dbReference type="EMBL" id="JAQQCL010000009">
    <property type="protein sequence ID" value="MFM0717583.1"/>
    <property type="molecule type" value="Genomic_DNA"/>
</dbReference>
<dbReference type="PANTHER" id="PTHR23517:SF13">
    <property type="entry name" value="MAJOR FACILITATOR SUPERFAMILY MFS_1"/>
    <property type="match status" value="1"/>
</dbReference>
<feature type="transmembrane region" description="Helical" evidence="7">
    <location>
        <begin position="286"/>
        <end position="307"/>
    </location>
</feature>
<dbReference type="InterPro" id="IPR050171">
    <property type="entry name" value="MFS_Transporters"/>
</dbReference>
<feature type="transmembrane region" description="Helical" evidence="7">
    <location>
        <begin position="50"/>
        <end position="73"/>
    </location>
</feature>
<keyword evidence="6 7" id="KW-0472">Membrane</keyword>
<dbReference type="InterPro" id="IPR011701">
    <property type="entry name" value="MFS"/>
</dbReference>
<keyword evidence="5 7" id="KW-1133">Transmembrane helix</keyword>
<feature type="transmembrane region" description="Helical" evidence="7">
    <location>
        <begin position="383"/>
        <end position="402"/>
    </location>
</feature>
<name>A0ABW9EEY4_9BURK</name>
<sequence>MSDTLAVSSGRAVSRITPDMWRAAWTVTAVFMLSNSPTPLYVVWQRALGFSSGTLTVIFALYIAGLLGTLLLAGQLSDRYGRKPVLLPGLLAGLVACALFASASSVAMLAAGRLLTGIAVGVIVSAGMASIGDLGGAQRRRQAALLASVAMVLGAGLGPFLAGAVARTLAHPVPYIFGMELLVLSSAFVIAARLPLKRPAEARRSGVHLHLHLPSVPADNRLHVACGIGVFGPGITATSFVLALGPSLLSRLLEAHSPLISGGMACAMFAAATGVQFAVRSWPVRAIFAAGTTATVLSMCALCFAVHASSALVLVLAALLAGVGQGLGQLGGLTLIGLHVPDTHRAEANAVMNIGGYLPAGLLPVMTGYAIDFLGLPTGATLFSVALAGIALVSGGAVFRYLSSRDAMASS</sequence>
<accession>A0ABW9EEY4</accession>
<keyword evidence="4 7" id="KW-0812">Transmembrane</keyword>
<evidence type="ECO:0000256" key="6">
    <source>
        <dbReference type="ARBA" id="ARBA00023136"/>
    </source>
</evidence>
<dbReference type="InterPro" id="IPR005829">
    <property type="entry name" value="Sugar_transporter_CS"/>
</dbReference>
<feature type="transmembrane region" description="Helical" evidence="7">
    <location>
        <begin position="222"/>
        <end position="244"/>
    </location>
</feature>
<evidence type="ECO:0000313" key="9">
    <source>
        <dbReference type="EMBL" id="MFM0717583.1"/>
    </source>
</evidence>
<evidence type="ECO:0000256" key="2">
    <source>
        <dbReference type="ARBA" id="ARBA00022448"/>
    </source>
</evidence>
<dbReference type="PANTHER" id="PTHR23517">
    <property type="entry name" value="RESISTANCE PROTEIN MDTM, PUTATIVE-RELATED-RELATED"/>
    <property type="match status" value="1"/>
</dbReference>
<evidence type="ECO:0000256" key="3">
    <source>
        <dbReference type="ARBA" id="ARBA00022475"/>
    </source>
</evidence>
<reference evidence="9 10" key="1">
    <citation type="journal article" date="2024" name="Chem. Sci.">
        <title>Discovery of megapolipeptins by genome mining of a Burkholderiales bacteria collection.</title>
        <authorList>
            <person name="Paulo B.S."/>
            <person name="Recchia M.J.J."/>
            <person name="Lee S."/>
            <person name="Fergusson C.H."/>
            <person name="Romanowski S.B."/>
            <person name="Hernandez A."/>
            <person name="Krull N."/>
            <person name="Liu D.Y."/>
            <person name="Cavanagh H."/>
            <person name="Bos A."/>
            <person name="Gray C.A."/>
            <person name="Murphy B.T."/>
            <person name="Linington R.G."/>
            <person name="Eustaquio A.S."/>
        </authorList>
    </citation>
    <scope>NUCLEOTIDE SEQUENCE [LARGE SCALE GENOMIC DNA]</scope>
    <source>
        <strain evidence="9 10">RL17-350-BIC-E</strain>
    </source>
</reference>
<keyword evidence="10" id="KW-1185">Reference proteome</keyword>
<feature type="transmembrane region" description="Helical" evidence="7">
    <location>
        <begin position="114"/>
        <end position="131"/>
    </location>
</feature>
<gene>
    <name evidence="9" type="ORF">PQQ73_14695</name>
</gene>
<keyword evidence="2" id="KW-0813">Transport</keyword>
<comment type="subcellular location">
    <subcellularLocation>
        <location evidence="1">Cell membrane</location>
        <topology evidence="1">Multi-pass membrane protein</topology>
    </subcellularLocation>
</comment>
<evidence type="ECO:0000259" key="8">
    <source>
        <dbReference type="PROSITE" id="PS50850"/>
    </source>
</evidence>
<feature type="transmembrane region" description="Helical" evidence="7">
    <location>
        <begin position="350"/>
        <end position="371"/>
    </location>
</feature>
<evidence type="ECO:0000313" key="10">
    <source>
        <dbReference type="Proteomes" id="UP001629392"/>
    </source>
</evidence>
<dbReference type="RefSeq" id="WP_408153428.1">
    <property type="nucleotide sequence ID" value="NZ_JAQQCL010000009.1"/>
</dbReference>
<dbReference type="SUPFAM" id="SSF103473">
    <property type="entry name" value="MFS general substrate transporter"/>
    <property type="match status" value="1"/>
</dbReference>
<dbReference type="InterPro" id="IPR036259">
    <property type="entry name" value="MFS_trans_sf"/>
</dbReference>
<dbReference type="InterPro" id="IPR020846">
    <property type="entry name" value="MFS_dom"/>
</dbReference>
<feature type="transmembrane region" description="Helical" evidence="7">
    <location>
        <begin position="172"/>
        <end position="194"/>
    </location>
</feature>
<feature type="transmembrane region" description="Helical" evidence="7">
    <location>
        <begin position="21"/>
        <end position="44"/>
    </location>
</feature>
<evidence type="ECO:0000256" key="5">
    <source>
        <dbReference type="ARBA" id="ARBA00022989"/>
    </source>
</evidence>